<evidence type="ECO:0000313" key="2">
    <source>
        <dbReference type="Proteomes" id="UP000244932"/>
    </source>
</evidence>
<dbReference type="PANTHER" id="PTHR38436">
    <property type="entry name" value="POLYKETIDE CYCLASE SNOAL-LIKE DOMAIN"/>
    <property type="match status" value="1"/>
</dbReference>
<keyword evidence="2" id="KW-1185">Reference proteome</keyword>
<dbReference type="Pfam" id="PF07366">
    <property type="entry name" value="SnoaL"/>
    <property type="match status" value="2"/>
</dbReference>
<dbReference type="Gene3D" id="3.10.450.50">
    <property type="match status" value="2"/>
</dbReference>
<dbReference type="RefSeq" id="WP_108781949.1">
    <property type="nucleotide sequence ID" value="NZ_OMKW01000002.1"/>
</dbReference>
<sequence>MNDLSALKSTWHDQLRDFFDGSGDLSVRAGAELRCSDPFSVDAGLPGLRATLAASLHGLERVAHVCAFGRSKFDPRQPQHREGRLLIATMGTYRGRFEKALFGIPATSAPVDLRFCDVHQIEDDQIVASWCLIDLLDLARQAGVYPLAPMLGASGPWPNPPMNGTNMTCDPGAGQAGFDTVMAMHEALLSFDGKSLDSMDHAAFWTEEFDWCGPAGIGTTRGLAEFRAHHQIPFLTGFPDRNGAGHYVRIGDGDVVVTGGWPSVVGTHQGEWLGLPPTGKRIEMRVMDFYRLDGGRIAQNWVPIDIPHMLSQMGVDVWARIRHLAGDPRRTL</sequence>
<gene>
    <name evidence="1" type="ORF">POI8812_01541</name>
</gene>
<dbReference type="Proteomes" id="UP000244932">
    <property type="component" value="Unassembled WGS sequence"/>
</dbReference>
<evidence type="ECO:0008006" key="3">
    <source>
        <dbReference type="Google" id="ProtNLM"/>
    </source>
</evidence>
<dbReference type="GO" id="GO:0030638">
    <property type="term" value="P:polyketide metabolic process"/>
    <property type="evidence" value="ECO:0007669"/>
    <property type="project" value="InterPro"/>
</dbReference>
<accession>A0A2R8AAI7</accession>
<proteinExistence type="predicted"/>
<dbReference type="InterPro" id="IPR032710">
    <property type="entry name" value="NTF2-like_dom_sf"/>
</dbReference>
<protein>
    <recommendedName>
        <fullName evidence="3">SnoaL-like domain-containing protein</fullName>
    </recommendedName>
</protein>
<dbReference type="AlphaFoldDB" id="A0A2R8AAI7"/>
<dbReference type="EMBL" id="OMKW01000002">
    <property type="protein sequence ID" value="SPF29234.1"/>
    <property type="molecule type" value="Genomic_DNA"/>
</dbReference>
<dbReference type="PANTHER" id="PTHR38436:SF1">
    <property type="entry name" value="ESTER CYCLASE"/>
    <property type="match status" value="1"/>
</dbReference>
<dbReference type="SUPFAM" id="SSF54427">
    <property type="entry name" value="NTF2-like"/>
    <property type="match status" value="2"/>
</dbReference>
<name>A0A2R8AAI7_9RHOB</name>
<dbReference type="OrthoDB" id="1948945at2"/>
<dbReference type="InterPro" id="IPR009959">
    <property type="entry name" value="Cyclase_SnoaL-like"/>
</dbReference>
<evidence type="ECO:0000313" key="1">
    <source>
        <dbReference type="EMBL" id="SPF29234.1"/>
    </source>
</evidence>
<reference evidence="1 2" key="1">
    <citation type="submission" date="2018-03" db="EMBL/GenBank/DDBJ databases">
        <authorList>
            <person name="Keele B.F."/>
        </authorList>
    </citation>
    <scope>NUCLEOTIDE SEQUENCE [LARGE SCALE GENOMIC DNA]</scope>
    <source>
        <strain evidence="1 2">CeCT 8812</strain>
    </source>
</reference>
<organism evidence="1 2">
    <name type="scientific">Pontivivens insulae</name>
    <dbReference type="NCBI Taxonomy" id="1639689"/>
    <lineage>
        <taxon>Bacteria</taxon>
        <taxon>Pseudomonadati</taxon>
        <taxon>Pseudomonadota</taxon>
        <taxon>Alphaproteobacteria</taxon>
        <taxon>Rhodobacterales</taxon>
        <taxon>Paracoccaceae</taxon>
        <taxon>Pontivivens</taxon>
    </lineage>
</organism>